<proteinExistence type="predicted"/>
<dbReference type="InterPro" id="IPR007159">
    <property type="entry name" value="SpoVT-AbrB_dom"/>
</dbReference>
<dbReference type="PROSITE" id="PS51740">
    <property type="entry name" value="SPOVT_ABRB"/>
    <property type="match status" value="1"/>
</dbReference>
<dbReference type="SUPFAM" id="SSF89447">
    <property type="entry name" value="AbrB/MazE/MraZ-like"/>
    <property type="match status" value="1"/>
</dbReference>
<dbReference type="Pfam" id="PF04014">
    <property type="entry name" value="MazE_antitoxin"/>
    <property type="match status" value="1"/>
</dbReference>
<dbReference type="RefSeq" id="WP_380692330.1">
    <property type="nucleotide sequence ID" value="NZ_JBHRYR010000002.1"/>
</dbReference>
<sequence length="68" mass="7607">MTAVTVSPKFQIVIPKEIREAMGIVSGQKVQIMSYQGRIEVIPLKPMSEMRGFLKGIDTAVDKDDDRL</sequence>
<dbReference type="Gene3D" id="2.10.260.10">
    <property type="match status" value="1"/>
</dbReference>
<dbReference type="PANTHER" id="PTHR34860:SF6">
    <property type="entry name" value="REPRESSOR-LIKE PROTEIN SSO7C3"/>
    <property type="match status" value="1"/>
</dbReference>
<evidence type="ECO:0000256" key="1">
    <source>
        <dbReference type="PROSITE-ProRule" id="PRU01076"/>
    </source>
</evidence>
<reference evidence="4" key="1">
    <citation type="journal article" date="2019" name="Int. J. Syst. Evol. Microbiol.">
        <title>The Global Catalogue of Microorganisms (GCM) 10K type strain sequencing project: providing services to taxonomists for standard genome sequencing and annotation.</title>
        <authorList>
            <consortium name="The Broad Institute Genomics Platform"/>
            <consortium name="The Broad Institute Genome Sequencing Center for Infectious Disease"/>
            <person name="Wu L."/>
            <person name="Ma J."/>
        </authorList>
    </citation>
    <scope>NUCLEOTIDE SEQUENCE [LARGE SCALE GENOMIC DNA]</scope>
    <source>
        <strain evidence="4">IBRC 10765</strain>
    </source>
</reference>
<name>A0ABV7ZVQ6_9GAMM</name>
<organism evidence="3 4">
    <name type="scientific">Saccharospirillum mangrovi</name>
    <dbReference type="NCBI Taxonomy" id="2161747"/>
    <lineage>
        <taxon>Bacteria</taxon>
        <taxon>Pseudomonadati</taxon>
        <taxon>Pseudomonadota</taxon>
        <taxon>Gammaproteobacteria</taxon>
        <taxon>Oceanospirillales</taxon>
        <taxon>Saccharospirillaceae</taxon>
        <taxon>Saccharospirillum</taxon>
    </lineage>
</organism>
<dbReference type="InterPro" id="IPR052975">
    <property type="entry name" value="Repressor-like_regulatory"/>
</dbReference>
<evidence type="ECO:0000313" key="3">
    <source>
        <dbReference type="EMBL" id="MFC3851220.1"/>
    </source>
</evidence>
<dbReference type="InterPro" id="IPR037914">
    <property type="entry name" value="SpoVT-AbrB_sf"/>
</dbReference>
<keyword evidence="1 3" id="KW-0238">DNA-binding</keyword>
<dbReference type="EMBL" id="JBHRYR010000002">
    <property type="protein sequence ID" value="MFC3851220.1"/>
    <property type="molecule type" value="Genomic_DNA"/>
</dbReference>
<dbReference type="GO" id="GO:0003677">
    <property type="term" value="F:DNA binding"/>
    <property type="evidence" value="ECO:0007669"/>
    <property type="project" value="UniProtKB-KW"/>
</dbReference>
<evidence type="ECO:0000313" key="4">
    <source>
        <dbReference type="Proteomes" id="UP001595617"/>
    </source>
</evidence>
<gene>
    <name evidence="3" type="ORF">ACFOOG_00125</name>
</gene>
<dbReference type="PANTHER" id="PTHR34860">
    <property type="entry name" value="REPRESSOR-LIKE PROTEIN SSO7C3"/>
    <property type="match status" value="1"/>
</dbReference>
<evidence type="ECO:0000259" key="2">
    <source>
        <dbReference type="PROSITE" id="PS51740"/>
    </source>
</evidence>
<dbReference type="Proteomes" id="UP001595617">
    <property type="component" value="Unassembled WGS sequence"/>
</dbReference>
<dbReference type="NCBIfam" id="TIGR01439">
    <property type="entry name" value="lp_hng_hel_AbrB"/>
    <property type="match status" value="1"/>
</dbReference>
<feature type="domain" description="SpoVT-AbrB" evidence="2">
    <location>
        <begin position="1"/>
        <end position="46"/>
    </location>
</feature>
<accession>A0ABV7ZVQ6</accession>
<dbReference type="SMART" id="SM00966">
    <property type="entry name" value="SpoVT_AbrB"/>
    <property type="match status" value="1"/>
</dbReference>
<protein>
    <submittedName>
        <fullName evidence="3">AbrB/MazE/SpoVT family DNA-binding domain-containing protein</fullName>
    </submittedName>
</protein>
<comment type="caution">
    <text evidence="3">The sequence shown here is derived from an EMBL/GenBank/DDBJ whole genome shotgun (WGS) entry which is preliminary data.</text>
</comment>
<keyword evidence="4" id="KW-1185">Reference proteome</keyword>